<dbReference type="EMBL" id="CP114413">
    <property type="protein sequence ID" value="WAZ26916.1"/>
    <property type="molecule type" value="Genomic_DNA"/>
</dbReference>
<evidence type="ECO:0000313" key="2">
    <source>
        <dbReference type="EMBL" id="WAZ26916.1"/>
    </source>
</evidence>
<dbReference type="Proteomes" id="UP001164439">
    <property type="component" value="Chromosome"/>
</dbReference>
<keyword evidence="3" id="KW-1185">Reference proteome</keyword>
<proteinExistence type="predicted"/>
<evidence type="ECO:0000256" key="1">
    <source>
        <dbReference type="SAM" id="MobiDB-lite"/>
    </source>
</evidence>
<protein>
    <submittedName>
        <fullName evidence="2">Uncharacterized protein</fullName>
    </submittedName>
</protein>
<reference evidence="2" key="1">
    <citation type="submission" date="2022-12" db="EMBL/GenBank/DDBJ databases">
        <authorList>
            <person name="Ruckert C."/>
            <person name="Busche T."/>
            <person name="Kalinowski J."/>
            <person name="Wittmann C."/>
        </authorList>
    </citation>
    <scope>NUCLEOTIDE SEQUENCE</scope>
    <source>
        <strain evidence="2">DSM 40467</strain>
    </source>
</reference>
<organism evidence="2 3">
    <name type="scientific">Streptomyces cinnabarinus</name>
    <dbReference type="NCBI Taxonomy" id="67287"/>
    <lineage>
        <taxon>Bacteria</taxon>
        <taxon>Bacillati</taxon>
        <taxon>Actinomycetota</taxon>
        <taxon>Actinomycetes</taxon>
        <taxon>Kitasatosporales</taxon>
        <taxon>Streptomycetaceae</taxon>
        <taxon>Streptomyces</taxon>
    </lineage>
</organism>
<feature type="region of interest" description="Disordered" evidence="1">
    <location>
        <begin position="72"/>
        <end position="135"/>
    </location>
</feature>
<gene>
    <name evidence="2" type="ORF">STRCI_008593</name>
</gene>
<accession>A0ABY7KVA8</accession>
<dbReference type="RefSeq" id="WP_269664402.1">
    <property type="nucleotide sequence ID" value="NZ_CP114413.1"/>
</dbReference>
<name>A0ABY7KVA8_9ACTN</name>
<feature type="compositionally biased region" description="Basic and acidic residues" evidence="1">
    <location>
        <begin position="72"/>
        <end position="81"/>
    </location>
</feature>
<feature type="compositionally biased region" description="Polar residues" evidence="1">
    <location>
        <begin position="87"/>
        <end position="101"/>
    </location>
</feature>
<sequence length="135" mass="14702">MLLAPVLEEHLSRRFNARARERVRTVEGDGAVRDLHRLAAVHTFRVPAAAGGERCELRRSAETGHSVLRDASCDLHTHDTRSAVAGSRSNSPTGSNRSSNAPPARKAPPQRTPPASPNTRRAPAQRHLAPHTTHH</sequence>
<evidence type="ECO:0000313" key="3">
    <source>
        <dbReference type="Proteomes" id="UP001164439"/>
    </source>
</evidence>